<dbReference type="CDD" id="cd05403">
    <property type="entry name" value="NT_KNTase_like"/>
    <property type="match status" value="1"/>
</dbReference>
<dbReference type="EMBL" id="CP000698">
    <property type="protein sequence ID" value="ABQ26649.1"/>
    <property type="molecule type" value="Genomic_DNA"/>
</dbReference>
<dbReference type="PANTHER" id="PTHR33933:SF3">
    <property type="entry name" value="PROTEIN ADENYLYLTRANSFERASE MJ0604-RELATED"/>
    <property type="match status" value="1"/>
</dbReference>
<organism evidence="2 3">
    <name type="scientific">Geotalea uraniireducens (strain Rf4)</name>
    <name type="common">Geobacter uraniireducens</name>
    <dbReference type="NCBI Taxonomy" id="351605"/>
    <lineage>
        <taxon>Bacteria</taxon>
        <taxon>Pseudomonadati</taxon>
        <taxon>Thermodesulfobacteriota</taxon>
        <taxon>Desulfuromonadia</taxon>
        <taxon>Geobacterales</taxon>
        <taxon>Geobacteraceae</taxon>
        <taxon>Geotalea</taxon>
    </lineage>
</organism>
<dbReference type="Proteomes" id="UP000006695">
    <property type="component" value="Chromosome"/>
</dbReference>
<dbReference type="OrthoDB" id="5419730at2"/>
<dbReference type="Gene3D" id="3.30.460.10">
    <property type="entry name" value="Beta Polymerase, domain 2"/>
    <property type="match status" value="1"/>
</dbReference>
<dbReference type="InterPro" id="IPR052548">
    <property type="entry name" value="Type_VII_TA_antitoxin"/>
</dbReference>
<evidence type="ECO:0000259" key="1">
    <source>
        <dbReference type="Pfam" id="PF18765"/>
    </source>
</evidence>
<dbReference type="InterPro" id="IPR041633">
    <property type="entry name" value="Polbeta"/>
</dbReference>
<dbReference type="InterPro" id="IPR043519">
    <property type="entry name" value="NT_sf"/>
</dbReference>
<evidence type="ECO:0000313" key="2">
    <source>
        <dbReference type="EMBL" id="ABQ26649.1"/>
    </source>
</evidence>
<gene>
    <name evidence="2" type="ordered locus">Gura_2470</name>
</gene>
<sequence length="105" mass="11988">MINQALLDRATELLKDTAHPQKIILFGSHARKEAREDSDVDILVIETEVKDRIAEMVRLNRTLSPLRIPVDLLVVSQEMFDYWAETPGNVYYQANTEGKVVYEAA</sequence>
<accession>A5G4D1</accession>
<feature type="domain" description="Polymerase beta nucleotidyltransferase" evidence="1">
    <location>
        <begin position="11"/>
        <end position="103"/>
    </location>
</feature>
<dbReference type="AlphaFoldDB" id="A5G4D1"/>
<reference evidence="2 3" key="1">
    <citation type="submission" date="2007-05" db="EMBL/GenBank/DDBJ databases">
        <title>Complete sequence of Geobacter uraniireducens Rf4.</title>
        <authorList>
            <consortium name="US DOE Joint Genome Institute"/>
            <person name="Copeland A."/>
            <person name="Lucas S."/>
            <person name="Lapidus A."/>
            <person name="Barry K."/>
            <person name="Detter J.C."/>
            <person name="Glavina del Rio T."/>
            <person name="Hammon N."/>
            <person name="Israni S."/>
            <person name="Dalin E."/>
            <person name="Tice H."/>
            <person name="Pitluck S."/>
            <person name="Chertkov O."/>
            <person name="Brettin T."/>
            <person name="Bruce D."/>
            <person name="Han C."/>
            <person name="Schmutz J."/>
            <person name="Larimer F."/>
            <person name="Land M."/>
            <person name="Hauser L."/>
            <person name="Kyrpides N."/>
            <person name="Mikhailova N."/>
            <person name="Shelobolina E."/>
            <person name="Aklujkar M."/>
            <person name="Lovley D."/>
            <person name="Richardson P."/>
        </authorList>
    </citation>
    <scope>NUCLEOTIDE SEQUENCE [LARGE SCALE GENOMIC DNA]</scope>
    <source>
        <strain evidence="2 3">Rf4</strain>
    </source>
</reference>
<name>A5G4D1_GEOUR</name>
<dbReference type="SUPFAM" id="SSF81301">
    <property type="entry name" value="Nucleotidyltransferase"/>
    <property type="match status" value="1"/>
</dbReference>
<dbReference type="STRING" id="351605.Gura_2470"/>
<dbReference type="Pfam" id="PF18765">
    <property type="entry name" value="Polbeta"/>
    <property type="match status" value="1"/>
</dbReference>
<dbReference type="HOGENOM" id="CLU_130257_9_3_7"/>
<dbReference type="KEGG" id="gur:Gura_2470"/>
<evidence type="ECO:0000313" key="3">
    <source>
        <dbReference type="Proteomes" id="UP000006695"/>
    </source>
</evidence>
<dbReference type="RefSeq" id="WP_011939337.1">
    <property type="nucleotide sequence ID" value="NC_009483.1"/>
</dbReference>
<proteinExistence type="predicted"/>
<protein>
    <submittedName>
        <fullName evidence="2">DNA polymerase, beta domain protein region</fullName>
    </submittedName>
</protein>
<dbReference type="PANTHER" id="PTHR33933">
    <property type="entry name" value="NUCLEOTIDYLTRANSFERASE"/>
    <property type="match status" value="1"/>
</dbReference>
<keyword evidence="3" id="KW-1185">Reference proteome</keyword>